<dbReference type="Proteomes" id="UP001602245">
    <property type="component" value="Unassembled WGS sequence"/>
</dbReference>
<dbReference type="RefSeq" id="WP_020516705.1">
    <property type="nucleotide sequence ID" value="NZ_JBIAZU010000003.1"/>
</dbReference>
<dbReference type="CDD" id="cd00093">
    <property type="entry name" value="HTH_XRE"/>
    <property type="match status" value="1"/>
</dbReference>
<comment type="caution">
    <text evidence="2">The sequence shown here is derived from an EMBL/GenBank/DDBJ whole genome shotgun (WGS) entry which is preliminary data.</text>
</comment>
<evidence type="ECO:0000313" key="3">
    <source>
        <dbReference type="Proteomes" id="UP001602245"/>
    </source>
</evidence>
<protein>
    <submittedName>
        <fullName evidence="2">Helix-turn-helix transcriptional regulator</fullName>
    </submittedName>
</protein>
<keyword evidence="3" id="KW-1185">Reference proteome</keyword>
<dbReference type="Pfam" id="PF19054">
    <property type="entry name" value="DUF5753"/>
    <property type="match status" value="1"/>
</dbReference>
<gene>
    <name evidence="2" type="ORF">ACFY35_16950</name>
</gene>
<dbReference type="Pfam" id="PF13560">
    <property type="entry name" value="HTH_31"/>
    <property type="match status" value="1"/>
</dbReference>
<dbReference type="PROSITE" id="PS50943">
    <property type="entry name" value="HTH_CROC1"/>
    <property type="match status" value="1"/>
</dbReference>
<dbReference type="InterPro" id="IPR001387">
    <property type="entry name" value="Cro/C1-type_HTH"/>
</dbReference>
<dbReference type="InterPro" id="IPR010982">
    <property type="entry name" value="Lambda_DNA-bd_dom_sf"/>
</dbReference>
<feature type="domain" description="HTH cro/C1-type" evidence="1">
    <location>
        <begin position="18"/>
        <end position="71"/>
    </location>
</feature>
<dbReference type="SMART" id="SM00530">
    <property type="entry name" value="HTH_XRE"/>
    <property type="match status" value="1"/>
</dbReference>
<dbReference type="EMBL" id="JBIAZU010000003">
    <property type="protein sequence ID" value="MFF5291132.1"/>
    <property type="molecule type" value="Genomic_DNA"/>
</dbReference>
<evidence type="ECO:0000313" key="2">
    <source>
        <dbReference type="EMBL" id="MFF5291132.1"/>
    </source>
</evidence>
<organism evidence="2 3">
    <name type="scientific">Paractinoplanes globisporus</name>
    <dbReference type="NCBI Taxonomy" id="113565"/>
    <lineage>
        <taxon>Bacteria</taxon>
        <taxon>Bacillati</taxon>
        <taxon>Actinomycetota</taxon>
        <taxon>Actinomycetes</taxon>
        <taxon>Micromonosporales</taxon>
        <taxon>Micromonosporaceae</taxon>
        <taxon>Paractinoplanes</taxon>
    </lineage>
</organism>
<proteinExistence type="predicted"/>
<sequence>MTDGVGPALARMRLSNQLRELRDERPAAEVARAMHWSLSKLNRIENNKVTIQPIEVEALAHHYGVSDPVEVQRLVRLSVASRRRMWWRDEHEHLDEDFLNFIAFENDASHLNGYQATFVPPALQTPEYAIALTSSILRKPPRHPEVRKIVDVRLKRQETLRERLAGDTPPRISQVIDEGVLLRPVGGDKVMAAQLDHLVEVGAQPDIEIVVLPFRLGVHPGLGGSFELLTFSEDDDLDVVFIETPAIEFLLTDAEETAPFREIMKELLATDAAGDSLDRAVANAVRALRQ</sequence>
<evidence type="ECO:0000259" key="1">
    <source>
        <dbReference type="PROSITE" id="PS50943"/>
    </source>
</evidence>
<dbReference type="SUPFAM" id="SSF47413">
    <property type="entry name" value="lambda repressor-like DNA-binding domains"/>
    <property type="match status" value="1"/>
</dbReference>
<dbReference type="Gene3D" id="1.10.260.40">
    <property type="entry name" value="lambda repressor-like DNA-binding domains"/>
    <property type="match status" value="1"/>
</dbReference>
<dbReference type="InterPro" id="IPR043917">
    <property type="entry name" value="DUF5753"/>
</dbReference>
<name>A0ABW6WCV2_9ACTN</name>
<accession>A0ABW6WCV2</accession>
<reference evidence="2 3" key="1">
    <citation type="submission" date="2024-10" db="EMBL/GenBank/DDBJ databases">
        <title>The Natural Products Discovery Center: Release of the First 8490 Sequenced Strains for Exploring Actinobacteria Biosynthetic Diversity.</title>
        <authorList>
            <person name="Kalkreuter E."/>
            <person name="Kautsar S.A."/>
            <person name="Yang D."/>
            <person name="Bader C.D."/>
            <person name="Teijaro C.N."/>
            <person name="Fluegel L."/>
            <person name="Davis C.M."/>
            <person name="Simpson J.R."/>
            <person name="Lauterbach L."/>
            <person name="Steele A.D."/>
            <person name="Gui C."/>
            <person name="Meng S."/>
            <person name="Li G."/>
            <person name="Viehrig K."/>
            <person name="Ye F."/>
            <person name="Su P."/>
            <person name="Kiefer A.F."/>
            <person name="Nichols A."/>
            <person name="Cepeda A.J."/>
            <person name="Yan W."/>
            <person name="Fan B."/>
            <person name="Jiang Y."/>
            <person name="Adhikari A."/>
            <person name="Zheng C.-J."/>
            <person name="Schuster L."/>
            <person name="Cowan T.M."/>
            <person name="Smanski M.J."/>
            <person name="Chevrette M.G."/>
            <person name="De Carvalho L.P.S."/>
            <person name="Shen B."/>
        </authorList>
    </citation>
    <scope>NUCLEOTIDE SEQUENCE [LARGE SCALE GENOMIC DNA]</scope>
    <source>
        <strain evidence="2 3">NPDC000087</strain>
    </source>
</reference>